<dbReference type="InterPro" id="IPR050706">
    <property type="entry name" value="Cyclic-di-GMP_PDE-like"/>
</dbReference>
<organism evidence="5 6">
    <name type="scientific">Marinobacter excellens HL-55</name>
    <dbReference type="NCBI Taxonomy" id="1305731"/>
    <lineage>
        <taxon>Bacteria</taxon>
        <taxon>Pseudomonadati</taxon>
        <taxon>Pseudomonadota</taxon>
        <taxon>Gammaproteobacteria</taxon>
        <taxon>Pseudomonadales</taxon>
        <taxon>Marinobacteraceae</taxon>
        <taxon>Marinobacter</taxon>
    </lineage>
</organism>
<feature type="domain" description="GGDEF" evidence="4">
    <location>
        <begin position="229"/>
        <end position="360"/>
    </location>
</feature>
<keyword evidence="1" id="KW-0472">Membrane</keyword>
<comment type="caution">
    <text evidence="5">The sequence shown here is derived from an EMBL/GenBank/DDBJ whole genome shotgun (WGS) entry which is preliminary data.</text>
</comment>
<dbReference type="NCBIfam" id="TIGR00254">
    <property type="entry name" value="GGDEF"/>
    <property type="match status" value="1"/>
</dbReference>
<dbReference type="InterPro" id="IPR035919">
    <property type="entry name" value="EAL_sf"/>
</dbReference>
<dbReference type="GO" id="GO:0016020">
    <property type="term" value="C:membrane"/>
    <property type="evidence" value="ECO:0007669"/>
    <property type="project" value="InterPro"/>
</dbReference>
<keyword evidence="1" id="KW-0812">Transmembrane</keyword>
<dbReference type="GO" id="GO:0007165">
    <property type="term" value="P:signal transduction"/>
    <property type="evidence" value="ECO:0007669"/>
    <property type="project" value="InterPro"/>
</dbReference>
<dbReference type="CDD" id="cd01948">
    <property type="entry name" value="EAL"/>
    <property type="match status" value="1"/>
</dbReference>
<dbReference type="STRING" id="1305731.GCA_000934705_02940"/>
<dbReference type="Pfam" id="PF00990">
    <property type="entry name" value="GGDEF"/>
    <property type="match status" value="1"/>
</dbReference>
<dbReference type="SMART" id="SM00304">
    <property type="entry name" value="HAMP"/>
    <property type="match status" value="1"/>
</dbReference>
<dbReference type="PROSITE" id="PS50883">
    <property type="entry name" value="EAL"/>
    <property type="match status" value="1"/>
</dbReference>
<dbReference type="InterPro" id="IPR001633">
    <property type="entry name" value="EAL_dom"/>
</dbReference>
<dbReference type="SUPFAM" id="SSF141868">
    <property type="entry name" value="EAL domain-like"/>
    <property type="match status" value="1"/>
</dbReference>
<gene>
    <name evidence="5" type="ORF">HLUCCX14_01235</name>
</gene>
<dbReference type="Gene3D" id="3.20.20.450">
    <property type="entry name" value="EAL domain"/>
    <property type="match status" value="1"/>
</dbReference>
<dbReference type="SMART" id="SM00052">
    <property type="entry name" value="EAL"/>
    <property type="match status" value="1"/>
</dbReference>
<evidence type="ECO:0000259" key="2">
    <source>
        <dbReference type="PROSITE" id="PS50883"/>
    </source>
</evidence>
<dbReference type="PANTHER" id="PTHR33121">
    <property type="entry name" value="CYCLIC DI-GMP PHOSPHODIESTERASE PDEF"/>
    <property type="match status" value="1"/>
</dbReference>
<dbReference type="CDD" id="cd06225">
    <property type="entry name" value="HAMP"/>
    <property type="match status" value="1"/>
</dbReference>
<evidence type="ECO:0000313" key="5">
    <source>
        <dbReference type="EMBL" id="KPQ30726.1"/>
    </source>
</evidence>
<dbReference type="Pfam" id="PF00672">
    <property type="entry name" value="HAMP"/>
    <property type="match status" value="1"/>
</dbReference>
<dbReference type="InterPro" id="IPR003660">
    <property type="entry name" value="HAMP_dom"/>
</dbReference>
<dbReference type="AlphaFoldDB" id="A0A0P7YKH1"/>
<dbReference type="InterPro" id="IPR000160">
    <property type="entry name" value="GGDEF_dom"/>
</dbReference>
<feature type="transmembrane region" description="Helical" evidence="1">
    <location>
        <begin position="125"/>
        <end position="144"/>
    </location>
</feature>
<evidence type="ECO:0000313" key="6">
    <source>
        <dbReference type="Proteomes" id="UP000050416"/>
    </source>
</evidence>
<feature type="domain" description="EAL" evidence="2">
    <location>
        <begin position="369"/>
        <end position="622"/>
    </location>
</feature>
<dbReference type="PROSITE" id="PS50887">
    <property type="entry name" value="GGDEF"/>
    <property type="match status" value="1"/>
</dbReference>
<dbReference type="Proteomes" id="UP000050416">
    <property type="component" value="Unassembled WGS sequence"/>
</dbReference>
<dbReference type="PROSITE" id="PS50885">
    <property type="entry name" value="HAMP"/>
    <property type="match status" value="1"/>
</dbReference>
<dbReference type="GO" id="GO:0071111">
    <property type="term" value="F:cyclic-guanylate-specific phosphodiesterase activity"/>
    <property type="evidence" value="ECO:0007669"/>
    <property type="project" value="InterPro"/>
</dbReference>
<dbReference type="InterPro" id="IPR029787">
    <property type="entry name" value="Nucleotide_cyclase"/>
</dbReference>
<protein>
    <submittedName>
        <fullName evidence="5">Diguanylate cyclase/phosphodiesterase</fullName>
    </submittedName>
</protein>
<sequence>MTIDQAGYELLLIPIQAPGLRAWMAAGFALDNDLAESIASLSDTQVYFRSEATDDQAFQVIAASSGVELALAQEQTNPDNNILPMEDPRFFSRVVPLDASSDLQAVLLINRDASLQRFYQRVTEVLLLVMVILFIAIVVALYIARSLGKPVLQLADYARAVGKETPPPPPELTGGGEITELGQAFTDMLGRLREREEQIRYTASHDDVTALGNRNALIHFAKELFSAQTPCSIIGVRLDELSEINDTLGLELGDKVLIGISGRLREALPDALLLARTGGDEFLAVLPANEPSQLDTRASDLAEQLRKPLQVDNTPFSLKITLVTMALPADASDANELRRRLNLTFEKALAGQAAVIRYQAGEDENHLRELQLIADLHKAITRQGLIMHYQPKLDLLTGQLVQVEALVRWIHPELGFISPEEFIFLAERSGQIHDLTAHILGLVAADVRAWQEDGYTFGVAINLSAMDLVWSGLTDHVARCFNELPGGMACITLEVTESAVMEKPEKALATLNQLRALGAELSVDDFGTGYSSLSQLRTLPVQELKIDKSFVLKLASEPQDQLIVRSTIEMAHGLGLRVVAEGIESMDAWALLQTWQCDLGQGFGLSRPVPAGDLPRVAQELANRRFELAHPDAETST</sequence>
<name>A0A0P7YKH1_9GAMM</name>
<dbReference type="PATRIC" id="fig|1305731.5.peg.1621"/>
<dbReference type="SUPFAM" id="SSF55073">
    <property type="entry name" value="Nucleotide cyclase"/>
    <property type="match status" value="1"/>
</dbReference>
<dbReference type="SMART" id="SM00267">
    <property type="entry name" value="GGDEF"/>
    <property type="match status" value="1"/>
</dbReference>
<dbReference type="Gene3D" id="6.10.340.10">
    <property type="match status" value="1"/>
</dbReference>
<proteinExistence type="predicted"/>
<keyword evidence="1" id="KW-1133">Transmembrane helix</keyword>
<dbReference type="EMBL" id="LJZQ01000001">
    <property type="protein sequence ID" value="KPQ30726.1"/>
    <property type="molecule type" value="Genomic_DNA"/>
</dbReference>
<evidence type="ECO:0000259" key="3">
    <source>
        <dbReference type="PROSITE" id="PS50885"/>
    </source>
</evidence>
<feature type="domain" description="HAMP" evidence="3">
    <location>
        <begin position="145"/>
        <end position="197"/>
    </location>
</feature>
<dbReference type="PANTHER" id="PTHR33121:SF71">
    <property type="entry name" value="OXYGEN SENSOR PROTEIN DOSP"/>
    <property type="match status" value="1"/>
</dbReference>
<dbReference type="CDD" id="cd01949">
    <property type="entry name" value="GGDEF"/>
    <property type="match status" value="1"/>
</dbReference>
<reference evidence="5 6" key="1">
    <citation type="submission" date="2015-09" db="EMBL/GenBank/DDBJ databases">
        <title>Identification and resolution of microdiversity through metagenomic sequencing of parallel consortia.</title>
        <authorList>
            <person name="Nelson W.C."/>
            <person name="Romine M.F."/>
            <person name="Lindemann S.R."/>
        </authorList>
    </citation>
    <scope>NUCLEOTIDE SEQUENCE [LARGE SCALE GENOMIC DNA]</scope>
    <source>
        <strain evidence="5">HL-55</strain>
    </source>
</reference>
<accession>A0A0P7YKH1</accession>
<dbReference type="Gene3D" id="3.30.70.270">
    <property type="match status" value="1"/>
</dbReference>
<dbReference type="Pfam" id="PF00563">
    <property type="entry name" value="EAL"/>
    <property type="match status" value="1"/>
</dbReference>
<evidence type="ECO:0000256" key="1">
    <source>
        <dbReference type="SAM" id="Phobius"/>
    </source>
</evidence>
<evidence type="ECO:0000259" key="4">
    <source>
        <dbReference type="PROSITE" id="PS50887"/>
    </source>
</evidence>
<dbReference type="InterPro" id="IPR043128">
    <property type="entry name" value="Rev_trsase/Diguanyl_cyclase"/>
</dbReference>